<feature type="region of interest" description="Disordered" evidence="1">
    <location>
        <begin position="1"/>
        <end position="77"/>
    </location>
</feature>
<gene>
    <name evidence="2" type="ORF">TSPGSL018_22072</name>
</gene>
<evidence type="ECO:0000256" key="1">
    <source>
        <dbReference type="SAM" id="MobiDB-lite"/>
    </source>
</evidence>
<dbReference type="AlphaFoldDB" id="A0A061RSC9"/>
<dbReference type="EMBL" id="GBEZ01009832">
    <property type="protein sequence ID" value="JAC75787.1"/>
    <property type="molecule type" value="Transcribed_RNA"/>
</dbReference>
<accession>A0A061RSC9</accession>
<reference evidence="2" key="1">
    <citation type="submission" date="2014-05" db="EMBL/GenBank/DDBJ databases">
        <title>The transcriptome of the halophilic microalga Tetraselmis sp. GSL018 isolated from the Great Salt Lake, Utah.</title>
        <authorList>
            <person name="Jinkerson R.E."/>
            <person name="D'Adamo S."/>
            <person name="Posewitz M.C."/>
        </authorList>
    </citation>
    <scope>NUCLEOTIDE SEQUENCE</scope>
    <source>
        <strain evidence="2">GSL018</strain>
    </source>
</reference>
<name>A0A061RSC9_9CHLO</name>
<feature type="region of interest" description="Disordered" evidence="1">
    <location>
        <begin position="92"/>
        <end position="132"/>
    </location>
</feature>
<feature type="compositionally biased region" description="Basic residues" evidence="1">
    <location>
        <begin position="159"/>
        <end position="172"/>
    </location>
</feature>
<evidence type="ECO:0000313" key="2">
    <source>
        <dbReference type="EMBL" id="JAC75787.1"/>
    </source>
</evidence>
<feature type="non-terminal residue" evidence="2">
    <location>
        <position position="1"/>
    </location>
</feature>
<protein>
    <submittedName>
        <fullName evidence="2">Uncharacterized protein</fullName>
    </submittedName>
</protein>
<sequence length="200" mass="21058">QLKQPRRSPPVGIEAFLPQRSPGGLPGARATAGPVPASGHVAGEPAGERSDEGGAPGAGERQPAGDRGQGHGAAGLEFPRWSAGFACWDHARRVPEDEATPEGLGTPTSDLPVGGAEMGTGGERSPEVRFEDIDVREQRRILEEIERQRKSPAVCANRKAGRRGAKSSHARPKRDSTTPSDGRKQRSITSLLSARGGCHK</sequence>
<proteinExistence type="predicted"/>
<organism evidence="2">
    <name type="scientific">Tetraselmis sp. GSL018</name>
    <dbReference type="NCBI Taxonomy" id="582737"/>
    <lineage>
        <taxon>Eukaryota</taxon>
        <taxon>Viridiplantae</taxon>
        <taxon>Chlorophyta</taxon>
        <taxon>core chlorophytes</taxon>
        <taxon>Chlorodendrophyceae</taxon>
        <taxon>Chlorodendrales</taxon>
        <taxon>Chlorodendraceae</taxon>
        <taxon>Tetraselmis</taxon>
    </lineage>
</organism>
<feature type="region of interest" description="Disordered" evidence="1">
    <location>
        <begin position="147"/>
        <end position="200"/>
    </location>
</feature>
<feature type="compositionally biased region" description="Basic and acidic residues" evidence="1">
    <location>
        <begin position="173"/>
        <end position="184"/>
    </location>
</feature>